<evidence type="ECO:0000256" key="4">
    <source>
        <dbReference type="SAM" id="MobiDB-lite"/>
    </source>
</evidence>
<dbReference type="PANTHER" id="PTHR46054">
    <property type="entry name" value="MATERNAL EFFECT PROTEIN STAUFEN"/>
    <property type="match status" value="1"/>
</dbReference>
<feature type="region of interest" description="Disordered" evidence="4">
    <location>
        <begin position="1"/>
        <end position="27"/>
    </location>
</feature>
<dbReference type="GO" id="GO:0035418">
    <property type="term" value="P:protein localization to synapse"/>
    <property type="evidence" value="ECO:0007669"/>
    <property type="project" value="TreeGrafter"/>
</dbReference>
<dbReference type="Pfam" id="PF16482">
    <property type="entry name" value="Staufen_C"/>
    <property type="match status" value="1"/>
</dbReference>
<dbReference type="AlphaFoldDB" id="A0A9P1NCV2"/>
<feature type="domain" description="DRBM" evidence="5">
    <location>
        <begin position="276"/>
        <end position="349"/>
    </location>
</feature>
<feature type="domain" description="DRBM" evidence="5">
    <location>
        <begin position="397"/>
        <end position="465"/>
    </location>
</feature>
<dbReference type="OrthoDB" id="10037267at2759"/>
<dbReference type="EMBL" id="CANHGI010000006">
    <property type="protein sequence ID" value="CAI5456373.1"/>
    <property type="molecule type" value="Genomic_DNA"/>
</dbReference>
<evidence type="ECO:0000256" key="3">
    <source>
        <dbReference type="PROSITE-ProRule" id="PRU00266"/>
    </source>
</evidence>
<feature type="compositionally biased region" description="Basic and acidic residues" evidence="4">
    <location>
        <begin position="510"/>
        <end position="524"/>
    </location>
</feature>
<keyword evidence="2 3" id="KW-0694">RNA-binding</keyword>
<dbReference type="SMART" id="SM00358">
    <property type="entry name" value="DSRM"/>
    <property type="match status" value="5"/>
</dbReference>
<feature type="domain" description="DRBM" evidence="5">
    <location>
        <begin position="60"/>
        <end position="128"/>
    </location>
</feature>
<dbReference type="GO" id="GO:0098964">
    <property type="term" value="P:anterograde dendritic transport of messenger ribonucleoprotein complex"/>
    <property type="evidence" value="ECO:0007669"/>
    <property type="project" value="TreeGrafter"/>
</dbReference>
<dbReference type="GO" id="GO:0003725">
    <property type="term" value="F:double-stranded RNA binding"/>
    <property type="evidence" value="ECO:0007669"/>
    <property type="project" value="TreeGrafter"/>
</dbReference>
<dbReference type="InterPro" id="IPR032478">
    <property type="entry name" value="Staufen_C"/>
</dbReference>
<dbReference type="InterPro" id="IPR014720">
    <property type="entry name" value="dsRBD_dom"/>
</dbReference>
<comment type="caution">
    <text evidence="6">The sequence shown here is derived from an EMBL/GenBank/DDBJ whole genome shotgun (WGS) entry which is preliminary data.</text>
</comment>
<dbReference type="Gene3D" id="3.30.160.20">
    <property type="match status" value="4"/>
</dbReference>
<evidence type="ECO:0000313" key="7">
    <source>
        <dbReference type="Proteomes" id="UP001152747"/>
    </source>
</evidence>
<accession>A0A9P1NCV2</accession>
<keyword evidence="1" id="KW-0677">Repeat</keyword>
<evidence type="ECO:0000259" key="5">
    <source>
        <dbReference type="PROSITE" id="PS50137"/>
    </source>
</evidence>
<sequence length="688" mass="77340">MEPLQENKSGQNELNITENTLKEDETSKIHPQHWCGQYSAASDSSTSVYNYSDQENKEKSAMCRVAEIAKYNKIRHVYDLMDESGPAHKKLFTVKLVLTQTEVFEGSGSSIKRAQQAAAENAIEKTTLPLPPEKNTRRRKGEVQLPQRILHNVCRTLNFAEPVFQTIPVPPEGMLPPQSPYQWYQPYSPIDPTASSSTNNNRPKHYHASIVKIGSKQVATGFGPSITLAKMDAASKALTILNPTLQEHSERVINSKQDCEGKQVDENDVPRYKRKSVISDVHEKAHQMRTKVVFEVICEEGPPHDRQYVVRCAFVDNENKIIAEAQGKGRKKKEAQQEACSILLQSLRDLAPENDPLTVVTTLWKNQKKLSQNSKDVRRKTIVKDKKMDPDYGHQINPVSRLIQVVQTKHNEHPVFELVGEHGHSRYKQFIIRVTCVNESCDGKGPNKKLAKRSAAEAMLAALGYIKPLPAPGKSLLKKRCDKDKGDLLISPKSSDVSETNSAKSPDFSEELHEGNEIRNDSSDRMTSPQSEKKHVTFNSQVQACPPPGDQNYPNTITIPLKIDVIIEGKIRKLRRTKENRRSLTPEEKVELAKMAASSLDLIQKQPKFVVDGKEVNAKTQLDMISTMYKFSVSYSELPQQDQHFSLVSLGFEEPSVHPGIGFTVEEAAEDAALNALKNLNLWENQEE</sequence>
<dbReference type="PROSITE" id="PS50137">
    <property type="entry name" value="DS_RBD"/>
    <property type="match status" value="3"/>
</dbReference>
<dbReference type="FunFam" id="3.30.160.20:FF:000007">
    <property type="entry name" value="Double-stranded RNA-binding protein Staufen homolog 1"/>
    <property type="match status" value="1"/>
</dbReference>
<dbReference type="PANTHER" id="PTHR46054:SF3">
    <property type="entry name" value="MATERNAL EFFECT PROTEIN STAUFEN"/>
    <property type="match status" value="1"/>
</dbReference>
<dbReference type="GO" id="GO:0003729">
    <property type="term" value="F:mRNA binding"/>
    <property type="evidence" value="ECO:0007669"/>
    <property type="project" value="TreeGrafter"/>
</dbReference>
<gene>
    <name evidence="6" type="ORF">CAMP_LOCUS19010</name>
</gene>
<protein>
    <recommendedName>
        <fullName evidence="5">DRBM domain-containing protein</fullName>
    </recommendedName>
</protein>
<dbReference type="GO" id="GO:0008298">
    <property type="term" value="P:intracellular mRNA localization"/>
    <property type="evidence" value="ECO:0007669"/>
    <property type="project" value="TreeGrafter"/>
</dbReference>
<dbReference type="InterPro" id="IPR051740">
    <property type="entry name" value="DRBM-containing_protein"/>
</dbReference>
<reference evidence="6" key="1">
    <citation type="submission" date="2022-11" db="EMBL/GenBank/DDBJ databases">
        <authorList>
            <person name="Kikuchi T."/>
        </authorList>
    </citation>
    <scope>NUCLEOTIDE SEQUENCE</scope>
    <source>
        <strain evidence="6">PS1010</strain>
    </source>
</reference>
<organism evidence="6 7">
    <name type="scientific">Caenorhabditis angaria</name>
    <dbReference type="NCBI Taxonomy" id="860376"/>
    <lineage>
        <taxon>Eukaryota</taxon>
        <taxon>Metazoa</taxon>
        <taxon>Ecdysozoa</taxon>
        <taxon>Nematoda</taxon>
        <taxon>Chromadorea</taxon>
        <taxon>Rhabditida</taxon>
        <taxon>Rhabditina</taxon>
        <taxon>Rhabditomorpha</taxon>
        <taxon>Rhabditoidea</taxon>
        <taxon>Rhabditidae</taxon>
        <taxon>Peloderinae</taxon>
        <taxon>Caenorhabditis</taxon>
    </lineage>
</organism>
<feature type="compositionally biased region" description="Polar residues" evidence="4">
    <location>
        <begin position="1"/>
        <end position="19"/>
    </location>
</feature>
<dbReference type="GO" id="GO:0005886">
    <property type="term" value="C:plasma membrane"/>
    <property type="evidence" value="ECO:0007669"/>
    <property type="project" value="TreeGrafter"/>
</dbReference>
<evidence type="ECO:0000313" key="6">
    <source>
        <dbReference type="EMBL" id="CAI5456373.1"/>
    </source>
</evidence>
<dbReference type="CDD" id="cd19860">
    <property type="entry name" value="DSRM_STAU_rpt4"/>
    <property type="match status" value="1"/>
</dbReference>
<dbReference type="GO" id="GO:0010494">
    <property type="term" value="C:cytoplasmic stress granule"/>
    <property type="evidence" value="ECO:0007669"/>
    <property type="project" value="TreeGrafter"/>
</dbReference>
<dbReference type="Pfam" id="PF00035">
    <property type="entry name" value="dsrm"/>
    <property type="match status" value="3"/>
</dbReference>
<name>A0A9P1NCV2_9PELO</name>
<dbReference type="GO" id="GO:0007281">
    <property type="term" value="P:germ cell development"/>
    <property type="evidence" value="ECO:0007669"/>
    <property type="project" value="TreeGrafter"/>
</dbReference>
<feature type="region of interest" description="Disordered" evidence="4">
    <location>
        <begin position="487"/>
        <end position="553"/>
    </location>
</feature>
<dbReference type="GO" id="GO:0032839">
    <property type="term" value="C:dendrite cytoplasm"/>
    <property type="evidence" value="ECO:0007669"/>
    <property type="project" value="GOC"/>
</dbReference>
<dbReference type="SUPFAM" id="SSF54768">
    <property type="entry name" value="dsRNA-binding domain-like"/>
    <property type="match status" value="5"/>
</dbReference>
<feature type="compositionally biased region" description="Polar residues" evidence="4">
    <location>
        <begin position="492"/>
        <end position="504"/>
    </location>
</feature>
<evidence type="ECO:0000256" key="2">
    <source>
        <dbReference type="ARBA" id="ARBA00022884"/>
    </source>
</evidence>
<keyword evidence="7" id="KW-1185">Reference proteome</keyword>
<dbReference type="CDD" id="cd19857">
    <property type="entry name" value="DSRM_STAU_rpt1"/>
    <property type="match status" value="1"/>
</dbReference>
<dbReference type="GO" id="GO:0043025">
    <property type="term" value="C:neuronal cell body"/>
    <property type="evidence" value="ECO:0007669"/>
    <property type="project" value="TreeGrafter"/>
</dbReference>
<proteinExistence type="predicted"/>
<evidence type="ECO:0000256" key="1">
    <source>
        <dbReference type="ARBA" id="ARBA00022737"/>
    </source>
</evidence>
<dbReference type="Proteomes" id="UP001152747">
    <property type="component" value="Unassembled WGS sequence"/>
</dbReference>